<sequence>RGIPCQSCIRRGCDAICPSGSLAATKGSKALMAHAQQLTEQVKTMSTRINELEAALKKQQGMSSAPQLLLRDAGRQDPLADSSDLEAKYEADLESVSVNLGSIAIGCDGNTKYHGETVDAEVRRKGIFFAVSAIASTVLSILFYHQDGAIASKELGNPKRLGLPVEILELLNSFPFSPYEHPHSTALFVPFLPSGERAIWLANLYYENMSWITDPIPRGDFERDILKPVYQTPDRHASLSNMHAHRLSVFFMVLALGSLFDDCPSPQLLSEQYHALGRAAFVLESIARGATCASSQALFLMIVIVFHDRSAVEHRWVLMGVCTKVSQMVSNRDSAGWNKDRADIQRRRTMFWELYSWDAWTSVAYGRPPALNLGHSDCRFPDDRDPFIKEDGSSELGFQAWKLRFSAACTSIAVQLAFTVQPLDYTSLLALDKRIRTFPVPSHLRRGGQDAYKTSNEDLSRVMQQCCAVSLCETILLYIHRSHFTQALLEAKDPLQHKYSPSVITAYRSSLALIANLKFLNATHPKFTRRVRYFWSGLYMCCVLLGAIVAESPGCTLSASALAELDTARTIYEDASPLCCPPATKRILDKLHERAHVAFEEYQAKQHDREPSWPLSVDGGRGAPVELDIAGSRTTVIDN</sequence>
<evidence type="ECO:0000313" key="1">
    <source>
        <dbReference type="EMBL" id="KAI0041613.1"/>
    </source>
</evidence>
<feature type="non-terminal residue" evidence="1">
    <location>
        <position position="639"/>
    </location>
</feature>
<name>A0ACB8RC44_9AGAM</name>
<proteinExistence type="predicted"/>
<gene>
    <name evidence="1" type="ORF">FA95DRAFT_1468689</name>
</gene>
<reference evidence="1" key="2">
    <citation type="journal article" date="2022" name="New Phytol.">
        <title>Evolutionary transition to the ectomycorrhizal habit in the genomes of a hyperdiverse lineage of mushroom-forming fungi.</title>
        <authorList>
            <person name="Looney B."/>
            <person name="Miyauchi S."/>
            <person name="Morin E."/>
            <person name="Drula E."/>
            <person name="Courty P.E."/>
            <person name="Kohler A."/>
            <person name="Kuo A."/>
            <person name="LaButti K."/>
            <person name="Pangilinan J."/>
            <person name="Lipzen A."/>
            <person name="Riley R."/>
            <person name="Andreopoulos W."/>
            <person name="He G."/>
            <person name="Johnson J."/>
            <person name="Nolan M."/>
            <person name="Tritt A."/>
            <person name="Barry K.W."/>
            <person name="Grigoriev I.V."/>
            <person name="Nagy L.G."/>
            <person name="Hibbett D."/>
            <person name="Henrissat B."/>
            <person name="Matheny P.B."/>
            <person name="Labbe J."/>
            <person name="Martin F.M."/>
        </authorList>
    </citation>
    <scope>NUCLEOTIDE SEQUENCE</scope>
    <source>
        <strain evidence="1">FP105234-sp</strain>
    </source>
</reference>
<protein>
    <submittedName>
        <fullName evidence="1">Uncharacterized protein</fullName>
    </submittedName>
</protein>
<accession>A0ACB8RC44</accession>
<dbReference type="Proteomes" id="UP000814033">
    <property type="component" value="Unassembled WGS sequence"/>
</dbReference>
<evidence type="ECO:0000313" key="2">
    <source>
        <dbReference type="Proteomes" id="UP000814033"/>
    </source>
</evidence>
<organism evidence="1 2">
    <name type="scientific">Auriscalpium vulgare</name>
    <dbReference type="NCBI Taxonomy" id="40419"/>
    <lineage>
        <taxon>Eukaryota</taxon>
        <taxon>Fungi</taxon>
        <taxon>Dikarya</taxon>
        <taxon>Basidiomycota</taxon>
        <taxon>Agaricomycotina</taxon>
        <taxon>Agaricomycetes</taxon>
        <taxon>Russulales</taxon>
        <taxon>Auriscalpiaceae</taxon>
        <taxon>Auriscalpium</taxon>
    </lineage>
</organism>
<keyword evidence="2" id="KW-1185">Reference proteome</keyword>
<reference evidence="1" key="1">
    <citation type="submission" date="2021-02" db="EMBL/GenBank/DDBJ databases">
        <authorList>
            <consortium name="DOE Joint Genome Institute"/>
            <person name="Ahrendt S."/>
            <person name="Looney B.P."/>
            <person name="Miyauchi S."/>
            <person name="Morin E."/>
            <person name="Drula E."/>
            <person name="Courty P.E."/>
            <person name="Chicoki N."/>
            <person name="Fauchery L."/>
            <person name="Kohler A."/>
            <person name="Kuo A."/>
            <person name="Labutti K."/>
            <person name="Pangilinan J."/>
            <person name="Lipzen A."/>
            <person name="Riley R."/>
            <person name="Andreopoulos W."/>
            <person name="He G."/>
            <person name="Johnson J."/>
            <person name="Barry K.W."/>
            <person name="Grigoriev I.V."/>
            <person name="Nagy L."/>
            <person name="Hibbett D."/>
            <person name="Henrissat B."/>
            <person name="Matheny P.B."/>
            <person name="Labbe J."/>
            <person name="Martin F."/>
        </authorList>
    </citation>
    <scope>NUCLEOTIDE SEQUENCE</scope>
    <source>
        <strain evidence="1">FP105234-sp</strain>
    </source>
</reference>
<dbReference type="EMBL" id="MU276112">
    <property type="protein sequence ID" value="KAI0041613.1"/>
    <property type="molecule type" value="Genomic_DNA"/>
</dbReference>
<comment type="caution">
    <text evidence="1">The sequence shown here is derived from an EMBL/GenBank/DDBJ whole genome shotgun (WGS) entry which is preliminary data.</text>
</comment>
<feature type="non-terminal residue" evidence="1">
    <location>
        <position position="1"/>
    </location>
</feature>